<comment type="caution">
    <text evidence="2">The sequence shown here is derived from an EMBL/GenBank/DDBJ whole genome shotgun (WGS) entry which is preliminary data.</text>
</comment>
<dbReference type="AlphaFoldDB" id="A0AAU9ZJ95"/>
<evidence type="ECO:0000256" key="1">
    <source>
        <dbReference type="SAM" id="Phobius"/>
    </source>
</evidence>
<protein>
    <submittedName>
        <fullName evidence="2">Tmem207 protein</fullName>
    </submittedName>
</protein>
<organism evidence="2 3">
    <name type="scientific">Phodopus roborovskii</name>
    <name type="common">Roborovski's desert hamster</name>
    <name type="synonym">Cricetulus roborovskii</name>
    <dbReference type="NCBI Taxonomy" id="109678"/>
    <lineage>
        <taxon>Eukaryota</taxon>
        <taxon>Metazoa</taxon>
        <taxon>Chordata</taxon>
        <taxon>Craniata</taxon>
        <taxon>Vertebrata</taxon>
        <taxon>Euteleostomi</taxon>
        <taxon>Mammalia</taxon>
        <taxon>Eutheria</taxon>
        <taxon>Euarchontoglires</taxon>
        <taxon>Glires</taxon>
        <taxon>Rodentia</taxon>
        <taxon>Myomorpha</taxon>
        <taxon>Muroidea</taxon>
        <taxon>Cricetidae</taxon>
        <taxon>Cricetinae</taxon>
        <taxon>Phodopus</taxon>
    </lineage>
</organism>
<keyword evidence="3" id="KW-1185">Reference proteome</keyword>
<dbReference type="PANTHER" id="PTHR36467:SF1">
    <property type="entry name" value="TRANSMEMBRANE PROTEIN 207"/>
    <property type="match status" value="1"/>
</dbReference>
<dbReference type="EMBL" id="CALSGD010001453">
    <property type="protein sequence ID" value="CAH6792226.1"/>
    <property type="molecule type" value="Genomic_DNA"/>
</dbReference>
<keyword evidence="1" id="KW-0472">Membrane</keyword>
<dbReference type="CTD" id="131920"/>
<dbReference type="Pfam" id="PF14979">
    <property type="entry name" value="TMEM52"/>
    <property type="match status" value="1"/>
</dbReference>
<evidence type="ECO:0000313" key="3">
    <source>
        <dbReference type="Proteomes" id="UP001152836"/>
    </source>
</evidence>
<dbReference type="PANTHER" id="PTHR36467">
    <property type="entry name" value="TRANSMEMBRANE PROTEIN 207"/>
    <property type="match status" value="1"/>
</dbReference>
<accession>A0AAU9ZJ95</accession>
<keyword evidence="1" id="KW-0812">Transmembrane</keyword>
<feature type="transmembrane region" description="Helical" evidence="1">
    <location>
        <begin position="49"/>
        <end position="76"/>
    </location>
</feature>
<name>A0AAU9ZJ95_PHORO</name>
<dbReference type="Proteomes" id="UP001152836">
    <property type="component" value="Unassembled WGS sequence"/>
</dbReference>
<sequence>MSRSSPFRVTSKIPTTGSLCLPLFQLVLSDLSCEENEMCVNYNDQHPDVWYIWFLLWIFLVVLLCGVVLLCLRCWLKRCRIDPPRRTMAVFAIGDLDLIPGTEMAGSPAAGICLPTPNTELCPTPCFGALGPPPPYEETLKTT</sequence>
<proteinExistence type="predicted"/>
<keyword evidence="1" id="KW-1133">Transmembrane helix</keyword>
<dbReference type="KEGG" id="prob:127226839"/>
<reference evidence="2" key="1">
    <citation type="submission" date="2022-06" db="EMBL/GenBank/DDBJ databases">
        <authorList>
            <person name="Andreotti S."/>
            <person name="Wyler E."/>
        </authorList>
    </citation>
    <scope>NUCLEOTIDE SEQUENCE</scope>
</reference>
<dbReference type="RefSeq" id="XP_051046916.1">
    <property type="nucleotide sequence ID" value="XM_051190959.1"/>
</dbReference>
<dbReference type="GeneID" id="127226839"/>
<evidence type="ECO:0000313" key="2">
    <source>
        <dbReference type="EMBL" id="CAH6792226.1"/>
    </source>
</evidence>
<gene>
    <name evidence="2" type="primary">Tmem207</name>
    <name evidence="2" type="ORF">PHOROB_LOCUS9217</name>
</gene>
<dbReference type="InterPro" id="IPR039490">
    <property type="entry name" value="TMEM207"/>
</dbReference>